<comment type="caution">
    <text evidence="2">The sequence shown here is derived from an EMBL/GenBank/DDBJ whole genome shotgun (WGS) entry which is preliminary data.</text>
</comment>
<accession>A0ABU9ARF6</accession>
<gene>
    <name evidence="2" type="ORF">WKV53_07290</name>
</gene>
<proteinExistence type="predicted"/>
<keyword evidence="1" id="KW-0472">Membrane</keyword>
<reference evidence="2 3" key="1">
    <citation type="submission" date="2024-04" db="EMBL/GenBank/DDBJ databases">
        <title>Luteolibacter sp. isolated from soil.</title>
        <authorList>
            <person name="An J."/>
        </authorList>
    </citation>
    <scope>NUCLEOTIDE SEQUENCE [LARGE SCALE GENOMIC DNA]</scope>
    <source>
        <strain evidence="2 3">Y139</strain>
    </source>
</reference>
<feature type="transmembrane region" description="Helical" evidence="1">
    <location>
        <begin position="121"/>
        <end position="141"/>
    </location>
</feature>
<evidence type="ECO:0000313" key="3">
    <source>
        <dbReference type="Proteomes" id="UP001371305"/>
    </source>
</evidence>
<sequence>MSRLKIAAILALVIGPCLAFVGFKERQRIGKIEKDGVEVAGIPTGGRIETGRKGGKTHRITVTYPAGGPPNATSKEFKVTGDFFESISSGETITADTVKVKMLADQPEEAFIVDGSDDDRVLFPVGLAAFALGGVGTASMFRKGRQG</sequence>
<organism evidence="2 3">
    <name type="scientific">Luteolibacter soli</name>
    <dbReference type="NCBI Taxonomy" id="3135280"/>
    <lineage>
        <taxon>Bacteria</taxon>
        <taxon>Pseudomonadati</taxon>
        <taxon>Verrucomicrobiota</taxon>
        <taxon>Verrucomicrobiia</taxon>
        <taxon>Verrucomicrobiales</taxon>
        <taxon>Verrucomicrobiaceae</taxon>
        <taxon>Luteolibacter</taxon>
    </lineage>
</organism>
<dbReference type="Proteomes" id="UP001371305">
    <property type="component" value="Unassembled WGS sequence"/>
</dbReference>
<name>A0ABU9ARF6_9BACT</name>
<keyword evidence="3" id="KW-1185">Reference proteome</keyword>
<keyword evidence="1" id="KW-1133">Transmembrane helix</keyword>
<protein>
    <recommendedName>
        <fullName evidence="4">DUF3592 domain-containing protein</fullName>
    </recommendedName>
</protein>
<keyword evidence="1" id="KW-0812">Transmembrane</keyword>
<evidence type="ECO:0008006" key="4">
    <source>
        <dbReference type="Google" id="ProtNLM"/>
    </source>
</evidence>
<evidence type="ECO:0000256" key="1">
    <source>
        <dbReference type="SAM" id="Phobius"/>
    </source>
</evidence>
<dbReference type="RefSeq" id="WP_341403759.1">
    <property type="nucleotide sequence ID" value="NZ_JBBUKT010000002.1"/>
</dbReference>
<dbReference type="EMBL" id="JBBUKT010000002">
    <property type="protein sequence ID" value="MEK7950292.1"/>
    <property type="molecule type" value="Genomic_DNA"/>
</dbReference>
<evidence type="ECO:0000313" key="2">
    <source>
        <dbReference type="EMBL" id="MEK7950292.1"/>
    </source>
</evidence>